<dbReference type="SMART" id="SM00267">
    <property type="entry name" value="GGDEF"/>
    <property type="match status" value="1"/>
</dbReference>
<evidence type="ECO:0000259" key="1">
    <source>
        <dbReference type="PROSITE" id="PS50006"/>
    </source>
</evidence>
<dbReference type="InterPro" id="IPR000160">
    <property type="entry name" value="GGDEF_dom"/>
</dbReference>
<dbReference type="PROSITE" id="PS50883">
    <property type="entry name" value="EAL"/>
    <property type="match status" value="1"/>
</dbReference>
<dbReference type="SUPFAM" id="SSF141868">
    <property type="entry name" value="EAL domain-like"/>
    <property type="match status" value="1"/>
</dbReference>
<evidence type="ECO:0000313" key="5">
    <source>
        <dbReference type="Proteomes" id="UP000654604"/>
    </source>
</evidence>
<dbReference type="PANTHER" id="PTHR44757:SF2">
    <property type="entry name" value="BIOFILM ARCHITECTURE MAINTENANCE PROTEIN MBAA"/>
    <property type="match status" value="1"/>
</dbReference>
<dbReference type="InterPro" id="IPR008984">
    <property type="entry name" value="SMAD_FHA_dom_sf"/>
</dbReference>
<dbReference type="InterPro" id="IPR052155">
    <property type="entry name" value="Biofilm_reg_signaling"/>
</dbReference>
<comment type="caution">
    <text evidence="4">The sequence shown here is derived from an EMBL/GenBank/DDBJ whole genome shotgun (WGS) entry which is preliminary data.</text>
</comment>
<dbReference type="PROSITE" id="PS50006">
    <property type="entry name" value="FHA_DOMAIN"/>
    <property type="match status" value="1"/>
</dbReference>
<dbReference type="Gene3D" id="3.20.20.450">
    <property type="entry name" value="EAL domain"/>
    <property type="match status" value="1"/>
</dbReference>
<keyword evidence="5" id="KW-1185">Reference proteome</keyword>
<dbReference type="SUPFAM" id="SSF55073">
    <property type="entry name" value="Nucleotide cyclase"/>
    <property type="match status" value="1"/>
</dbReference>
<dbReference type="Gene3D" id="2.60.200.20">
    <property type="match status" value="1"/>
</dbReference>
<dbReference type="CDD" id="cd01949">
    <property type="entry name" value="GGDEF"/>
    <property type="match status" value="1"/>
</dbReference>
<gene>
    <name evidence="4" type="ORF">IQ215_11280</name>
</gene>
<dbReference type="InterPro" id="IPR035919">
    <property type="entry name" value="EAL_sf"/>
</dbReference>
<protein>
    <submittedName>
        <fullName evidence="4">EAL domain-containing protein</fullName>
    </submittedName>
</protein>
<feature type="domain" description="GGDEF" evidence="3">
    <location>
        <begin position="303"/>
        <end position="439"/>
    </location>
</feature>
<evidence type="ECO:0000313" key="4">
    <source>
        <dbReference type="EMBL" id="MBE9223279.1"/>
    </source>
</evidence>
<dbReference type="SMART" id="SM00240">
    <property type="entry name" value="FHA"/>
    <property type="match status" value="1"/>
</dbReference>
<accession>A0ABR9V8V3</accession>
<dbReference type="Gene3D" id="3.30.70.270">
    <property type="match status" value="1"/>
</dbReference>
<dbReference type="Pfam" id="PF00990">
    <property type="entry name" value="GGDEF"/>
    <property type="match status" value="1"/>
</dbReference>
<dbReference type="Pfam" id="PF00498">
    <property type="entry name" value="FHA"/>
    <property type="match status" value="1"/>
</dbReference>
<reference evidence="4 5" key="1">
    <citation type="submission" date="2020-10" db="EMBL/GenBank/DDBJ databases">
        <authorList>
            <person name="Castelo-Branco R."/>
            <person name="Eusebio N."/>
            <person name="Adriana R."/>
            <person name="Vieira A."/>
            <person name="Brugerolle De Fraissinette N."/>
            <person name="Rezende De Castro R."/>
            <person name="Schneider M.P."/>
            <person name="Vasconcelos V."/>
            <person name="Leao P.N."/>
        </authorList>
    </citation>
    <scope>NUCLEOTIDE SEQUENCE [LARGE SCALE GENOMIC DNA]</scope>
    <source>
        <strain evidence="4 5">LEGE 03274</strain>
    </source>
</reference>
<name>A0ABR9V8V3_9CHRO</name>
<dbReference type="PANTHER" id="PTHR44757">
    <property type="entry name" value="DIGUANYLATE CYCLASE DGCP"/>
    <property type="match status" value="1"/>
</dbReference>
<dbReference type="InterPro" id="IPR043128">
    <property type="entry name" value="Rev_trsase/Diguanyl_cyclase"/>
</dbReference>
<dbReference type="Proteomes" id="UP000654604">
    <property type="component" value="Unassembled WGS sequence"/>
</dbReference>
<evidence type="ECO:0000259" key="3">
    <source>
        <dbReference type="PROSITE" id="PS50887"/>
    </source>
</evidence>
<dbReference type="CDD" id="cd01948">
    <property type="entry name" value="EAL"/>
    <property type="match status" value="1"/>
</dbReference>
<evidence type="ECO:0000259" key="2">
    <source>
        <dbReference type="PROSITE" id="PS50883"/>
    </source>
</evidence>
<dbReference type="RefSeq" id="WP_193801440.1">
    <property type="nucleotide sequence ID" value="NZ_JADEWC010000027.1"/>
</dbReference>
<dbReference type="InterPro" id="IPR001633">
    <property type="entry name" value="EAL_dom"/>
</dbReference>
<organism evidence="4 5">
    <name type="scientific">Cyanobacterium stanieri LEGE 03274</name>
    <dbReference type="NCBI Taxonomy" id="1828756"/>
    <lineage>
        <taxon>Bacteria</taxon>
        <taxon>Bacillati</taxon>
        <taxon>Cyanobacteriota</taxon>
        <taxon>Cyanophyceae</taxon>
        <taxon>Oscillatoriophycideae</taxon>
        <taxon>Chroococcales</taxon>
        <taxon>Geminocystaceae</taxon>
        <taxon>Cyanobacterium</taxon>
    </lineage>
</organism>
<dbReference type="NCBIfam" id="TIGR00254">
    <property type="entry name" value="GGDEF"/>
    <property type="match status" value="1"/>
</dbReference>
<proteinExistence type="predicted"/>
<dbReference type="InterPro" id="IPR000253">
    <property type="entry name" value="FHA_dom"/>
</dbReference>
<dbReference type="EMBL" id="JADEWC010000027">
    <property type="protein sequence ID" value="MBE9223279.1"/>
    <property type="molecule type" value="Genomic_DNA"/>
</dbReference>
<dbReference type="SUPFAM" id="SSF49879">
    <property type="entry name" value="SMAD/FHA domain"/>
    <property type="match status" value="1"/>
</dbReference>
<dbReference type="PROSITE" id="PS50887">
    <property type="entry name" value="GGDEF"/>
    <property type="match status" value="1"/>
</dbReference>
<feature type="domain" description="FHA" evidence="1">
    <location>
        <begin position="30"/>
        <end position="89"/>
    </location>
</feature>
<dbReference type="SMART" id="SM00052">
    <property type="entry name" value="EAL"/>
    <property type="match status" value="1"/>
</dbReference>
<dbReference type="InterPro" id="IPR029787">
    <property type="entry name" value="Nucleotide_cyclase"/>
</dbReference>
<sequence>MNNKKTKLNHILVVEELGIQRVFTLESEVYSVGRHSSSDIKLNSSPVSRHHGTLIRDDLGNNEYAYTLIDGDFKGHRSQNGILVNGKKIIRRRLQHGDQILFGGEEIKGVYYLESQEEVNRNTGPNDNWRVERNRTNTAREELQNTLILSEQNLSGNLQSDEIKRLASFPELSPHPIIEIDFQGKITYMNPSARLSFPDLSDDNQNNSNHPLMVDVEIPKDRTNSQLEQREVHAHDRHFEQYIHYLSKYNVIRSYIFDITERKISEEKLQYQAFHDSLTGIGNRDYFHRQLNNRLREVEEKNEHLAILFIDIDRFKNINDTLNHSTGDKLLESFSYRILSCLSTDCIFSRWGGDEFILGVPLGNDQNHTNTIDDTTQVIMDSLKNPFLIDNYTIYVTCSVGVAIYPRDGNTQEQLIKNADIALSRAKQMGKNNSQYYTTQLSEEQMLLFELETSLYDAIAHNQLYLNYQPQLNLDTNKIESAEALVRWKHPTLGVISPGKFIPLAEETGLIISIGEWVLKTACIQAKKWIESGYGLKTIAVNISVKQFRQENFVEIVKNILESVNLEPKYLELEVTESILMQDRGKTALIINELSELGVKFSLDDFGTGYSSLSYLKKFPFHTIKIDQSFIRDLTVNQQDRALIDAVITLGKGYNMQVVAEGVETEAQLRLLEKFNCDIIQGRWLSMPISDVEFTQFIINFALDNHAQKLG</sequence>
<dbReference type="Pfam" id="PF00563">
    <property type="entry name" value="EAL"/>
    <property type="match status" value="1"/>
</dbReference>
<feature type="domain" description="EAL" evidence="2">
    <location>
        <begin position="448"/>
        <end position="702"/>
    </location>
</feature>